<dbReference type="EMBL" id="VSSQ01107423">
    <property type="protein sequence ID" value="MPN46608.1"/>
    <property type="molecule type" value="Genomic_DNA"/>
</dbReference>
<evidence type="ECO:0000313" key="1">
    <source>
        <dbReference type="EMBL" id="MPN46608.1"/>
    </source>
</evidence>
<name>A0A645I5S7_9ZZZZ</name>
<organism evidence="1">
    <name type="scientific">bioreactor metagenome</name>
    <dbReference type="NCBI Taxonomy" id="1076179"/>
    <lineage>
        <taxon>unclassified sequences</taxon>
        <taxon>metagenomes</taxon>
        <taxon>ecological metagenomes</taxon>
    </lineage>
</organism>
<proteinExistence type="predicted"/>
<comment type="caution">
    <text evidence="1">The sequence shown here is derived from an EMBL/GenBank/DDBJ whole genome shotgun (WGS) entry which is preliminary data.</text>
</comment>
<sequence>MNSGNCLKFSSKELLCFGVTTVGGETRFDLLFQPTPAERQADAVVAGEVLVFADATGDVVKLLIMM</sequence>
<dbReference type="AlphaFoldDB" id="A0A645I5S7"/>
<reference evidence="1" key="1">
    <citation type="submission" date="2019-08" db="EMBL/GenBank/DDBJ databases">
        <authorList>
            <person name="Kucharzyk K."/>
            <person name="Murdoch R.W."/>
            <person name="Higgins S."/>
            <person name="Loffler F."/>
        </authorList>
    </citation>
    <scope>NUCLEOTIDE SEQUENCE</scope>
</reference>
<protein>
    <submittedName>
        <fullName evidence="1">Uncharacterized protein</fullName>
    </submittedName>
</protein>
<gene>
    <name evidence="1" type="ORF">SDC9_194199</name>
</gene>
<accession>A0A645I5S7</accession>